<protein>
    <submittedName>
        <fullName evidence="2">Uncharacterized protein</fullName>
    </submittedName>
</protein>
<evidence type="ECO:0000313" key="2">
    <source>
        <dbReference type="EMBL" id="OAF69722.1"/>
    </source>
</evidence>
<dbReference type="EMBL" id="LWCA01000239">
    <property type="protein sequence ID" value="OAF69722.1"/>
    <property type="molecule type" value="Genomic_DNA"/>
</dbReference>
<keyword evidence="1" id="KW-0812">Transmembrane</keyword>
<evidence type="ECO:0000256" key="1">
    <source>
        <dbReference type="SAM" id="Phobius"/>
    </source>
</evidence>
<feature type="transmembrane region" description="Helical" evidence="1">
    <location>
        <begin position="44"/>
        <end position="65"/>
    </location>
</feature>
<comment type="caution">
    <text evidence="2">The sequence shown here is derived from an EMBL/GenBank/DDBJ whole genome shotgun (WGS) entry which is preliminary data.</text>
</comment>
<name>A0A177B7Q4_9BILA</name>
<organism evidence="2 3">
    <name type="scientific">Intoshia linei</name>
    <dbReference type="NCBI Taxonomy" id="1819745"/>
    <lineage>
        <taxon>Eukaryota</taxon>
        <taxon>Metazoa</taxon>
        <taxon>Spiralia</taxon>
        <taxon>Lophotrochozoa</taxon>
        <taxon>Mesozoa</taxon>
        <taxon>Orthonectida</taxon>
        <taxon>Rhopaluridae</taxon>
        <taxon>Intoshia</taxon>
    </lineage>
</organism>
<dbReference type="Proteomes" id="UP000078046">
    <property type="component" value="Unassembled WGS sequence"/>
</dbReference>
<gene>
    <name evidence="2" type="ORF">A3Q56_02536</name>
</gene>
<proteinExistence type="predicted"/>
<keyword evidence="1" id="KW-0472">Membrane</keyword>
<dbReference type="AlphaFoldDB" id="A0A177B7Q4"/>
<sequence>MKETRKNGLELPLHPLQICSWCVFLYITTSTICAILPGMPIVEYSIFMTITILMMICYTITHFIASCIDPIDPLVGTRDFNKISTYDYIRNQNNPKYCFSMKRQNKIRPLARNKRRLKRMKNRKLLVPVALVFSFDKNNVTEKCIAEIVIYRPKTHKKPVVHLKLESLKLHKRQIDLRLLECVAIENAFDVPINRYNSVEISALRKECAHVFYISFNQNQFAKSNVNKSKRLAKTIRRGGSSAHLGKHNINNDKLLDTIAFGCSNQEDLTQWLIILGKLCHKNISISDKYINPTFEQMVNIPTVIFTLSNEIQKVTYRNSFQTFNDIDTRRVSRYNFINTNNRAIINKENDIFLKKTNANGYTKRESKRMSIIPAKPEKKKSVENRLNLMNSMEVIVENKDYIHKNAINIRESALSDDEAIINNRMSRMNTNMKYNDIYDCPSGFTNSIQRNLPPKKSIAEKLINEDIYDSFN</sequence>
<accession>A0A177B7Q4</accession>
<keyword evidence="3" id="KW-1185">Reference proteome</keyword>
<evidence type="ECO:0000313" key="3">
    <source>
        <dbReference type="Proteomes" id="UP000078046"/>
    </source>
</evidence>
<reference evidence="2 3" key="1">
    <citation type="submission" date="2016-04" db="EMBL/GenBank/DDBJ databases">
        <title>The genome of Intoshia linei affirms orthonectids as highly simplified spiralians.</title>
        <authorList>
            <person name="Mikhailov K.V."/>
            <person name="Slusarev G.S."/>
            <person name="Nikitin M.A."/>
            <person name="Logacheva M.D."/>
            <person name="Penin A."/>
            <person name="Aleoshin V."/>
            <person name="Panchin Y.V."/>
        </authorList>
    </citation>
    <scope>NUCLEOTIDE SEQUENCE [LARGE SCALE GENOMIC DNA]</scope>
    <source>
        <strain evidence="2">Intl2013</strain>
        <tissue evidence="2">Whole animal</tissue>
    </source>
</reference>
<keyword evidence="1" id="KW-1133">Transmembrane helix</keyword>
<feature type="transmembrane region" description="Helical" evidence="1">
    <location>
        <begin position="15"/>
        <end position="37"/>
    </location>
</feature>